<dbReference type="KEGG" id="htq:FRZ44_32490"/>
<evidence type="ECO:0000256" key="2">
    <source>
        <dbReference type="ARBA" id="ARBA00023002"/>
    </source>
</evidence>
<keyword evidence="5" id="KW-1185">Reference proteome</keyword>
<evidence type="ECO:0000259" key="3">
    <source>
        <dbReference type="SMART" id="SM01008"/>
    </source>
</evidence>
<dbReference type="EMBL" id="CP042906">
    <property type="protein sequence ID" value="QEX17945.1"/>
    <property type="molecule type" value="Genomic_DNA"/>
</dbReference>
<dbReference type="Pfam" id="PF02738">
    <property type="entry name" value="MoCoBD_1"/>
    <property type="match status" value="1"/>
</dbReference>
<organism evidence="4 5">
    <name type="scientific">Hypericibacter terrae</name>
    <dbReference type="NCBI Taxonomy" id="2602015"/>
    <lineage>
        <taxon>Bacteria</taxon>
        <taxon>Pseudomonadati</taxon>
        <taxon>Pseudomonadota</taxon>
        <taxon>Alphaproteobacteria</taxon>
        <taxon>Rhodospirillales</taxon>
        <taxon>Dongiaceae</taxon>
        <taxon>Hypericibacter</taxon>
    </lineage>
</organism>
<dbReference type="InterPro" id="IPR046867">
    <property type="entry name" value="AldOxase/xan_DH_MoCoBD2"/>
</dbReference>
<evidence type="ECO:0000313" key="5">
    <source>
        <dbReference type="Proteomes" id="UP000326202"/>
    </source>
</evidence>
<name>A0A5J6MN17_9PROT</name>
<dbReference type="SMART" id="SM01008">
    <property type="entry name" value="Ald_Xan_dh_C"/>
    <property type="match status" value="1"/>
</dbReference>
<evidence type="ECO:0000256" key="1">
    <source>
        <dbReference type="ARBA" id="ARBA00022505"/>
    </source>
</evidence>
<dbReference type="Proteomes" id="UP000326202">
    <property type="component" value="Chromosome"/>
</dbReference>
<proteinExistence type="predicted"/>
<sequence>MNKPVATAPLVGQRIKRKEDRRFITGEGRYVDDFQIPGMTHGVVLRSPHAHARILKLDIAAARALPGVLDIVTGADLDAAKVGGLPVGWIVPKTTGAPMAKPPHPVLATERARHVGDPVAFVVAETREQALDAMERIEVEYEPLPHIVDLESSVDPNAPQLWPEAPGNLCYDWEIGDTAAVARAFAGAAHVTTLKLVNNRIHASPMETRGTIGHYDSSTDRYTLYTSNQNPHIIRVLLAVATLGISEEKIRVVAPDVGGGFGMKIYHYAEEVLVVFASRRLKRPVKWISDRSEAYLSDTHARDHVTTVSLALDAQGVMQGLKVDTIANMGAYLSTFAPAIPSFFYAYPFPGPYKVRAVQCRTRAAFTNTQPVDAYRGAGRPECTYVLERAMDAAAREMGIDRIEMRRRNFIPPGAFPYKTPLLWTYDVAEFDRLMDQAVAVADFAGFPARRAEALTRNRYRGLGFAYYMESCGMGPSKLLNEQGCLGGQYEVGTVRVNPTGNVTVLTGSHTHGQGHETVYAQIVADALGVDFNAIEIVHGDTDRVPYGIGTYGSRSIAVGGSALKISLDKVVEKARQIAAHLMEANPVDVTFEQGLFRVAGTDLSRTFKEVVRAAYNPVDYPLDKLEPGLEMTTYFDPPNFTFPYGCHLCEIEVDPETGKIEILALAAVDDFGNQMNPMIVEGQIHGGLAQGVGQGMMELCAFDKETGQLLSGSLMDYALPRASDLPSMRIESIVTPCHYNPLGVKGCGEAGAIAGPAALVSAVLDALAPLGVTDIDMPATPERVWRAIQAARKR</sequence>
<dbReference type="OrthoDB" id="9758509at2"/>
<gene>
    <name evidence="4" type="ORF">FRZ44_32490</name>
</gene>
<dbReference type="Pfam" id="PF01315">
    <property type="entry name" value="Ald_Xan_dh_C"/>
    <property type="match status" value="1"/>
</dbReference>
<dbReference type="GO" id="GO:0005506">
    <property type="term" value="F:iron ion binding"/>
    <property type="evidence" value="ECO:0007669"/>
    <property type="project" value="InterPro"/>
</dbReference>
<dbReference type="PANTHER" id="PTHR11908">
    <property type="entry name" value="XANTHINE DEHYDROGENASE"/>
    <property type="match status" value="1"/>
</dbReference>
<dbReference type="SUPFAM" id="SSF56003">
    <property type="entry name" value="Molybdenum cofactor-binding domain"/>
    <property type="match status" value="1"/>
</dbReference>
<dbReference type="SUPFAM" id="SSF54665">
    <property type="entry name" value="CO dehydrogenase molybdoprotein N-domain-like"/>
    <property type="match status" value="1"/>
</dbReference>
<dbReference type="AlphaFoldDB" id="A0A5J6MN17"/>
<dbReference type="Gene3D" id="3.90.1170.50">
    <property type="entry name" value="Aldehyde oxidase/xanthine dehydrogenase, a/b hammerhead"/>
    <property type="match status" value="1"/>
</dbReference>
<feature type="domain" description="Aldehyde oxidase/xanthine dehydrogenase a/b hammerhead" evidence="3">
    <location>
        <begin position="25"/>
        <end position="145"/>
    </location>
</feature>
<keyword evidence="1" id="KW-0500">Molybdenum</keyword>
<protein>
    <submittedName>
        <fullName evidence="4">Carbon monoxide dehydrogenase</fullName>
    </submittedName>
</protein>
<dbReference type="InterPro" id="IPR037165">
    <property type="entry name" value="AldOxase/xan_DH_Mopterin-bd_sf"/>
</dbReference>
<dbReference type="GO" id="GO:0016491">
    <property type="term" value="F:oxidoreductase activity"/>
    <property type="evidence" value="ECO:0007669"/>
    <property type="project" value="UniProtKB-KW"/>
</dbReference>
<dbReference type="PANTHER" id="PTHR11908:SF132">
    <property type="entry name" value="ALDEHYDE OXIDASE 1-RELATED"/>
    <property type="match status" value="1"/>
</dbReference>
<dbReference type="RefSeq" id="WP_151178154.1">
    <property type="nucleotide sequence ID" value="NZ_CP042906.1"/>
</dbReference>
<reference evidence="4 5" key="1">
    <citation type="submission" date="2019-08" db="EMBL/GenBank/DDBJ databases">
        <title>Hyperibacter terrae gen. nov., sp. nov. and Hyperibacter viscosus sp. nov., two new members in the family Rhodospirillaceae isolated from the rhizosphere of Hypericum perforatum.</title>
        <authorList>
            <person name="Noviana Z."/>
        </authorList>
    </citation>
    <scope>NUCLEOTIDE SEQUENCE [LARGE SCALE GENOMIC DNA]</scope>
    <source>
        <strain evidence="4 5">R5913</strain>
    </source>
</reference>
<keyword evidence="2" id="KW-0560">Oxidoreductase</keyword>
<dbReference type="Pfam" id="PF20256">
    <property type="entry name" value="MoCoBD_2"/>
    <property type="match status" value="1"/>
</dbReference>
<dbReference type="Gene3D" id="3.30.365.10">
    <property type="entry name" value="Aldehyde oxidase/xanthine dehydrogenase, molybdopterin binding domain"/>
    <property type="match status" value="4"/>
</dbReference>
<dbReference type="InterPro" id="IPR016208">
    <property type="entry name" value="Ald_Oxase/xanthine_DH-like"/>
</dbReference>
<dbReference type="InterPro" id="IPR000674">
    <property type="entry name" value="Ald_Oxase/Xan_DH_a/b"/>
</dbReference>
<accession>A0A5J6MN17</accession>
<dbReference type="InterPro" id="IPR008274">
    <property type="entry name" value="AldOxase/xan_DH_MoCoBD1"/>
</dbReference>
<dbReference type="InterPro" id="IPR036856">
    <property type="entry name" value="Ald_Oxase/Xan_DH_a/b_sf"/>
</dbReference>
<evidence type="ECO:0000313" key="4">
    <source>
        <dbReference type="EMBL" id="QEX17945.1"/>
    </source>
</evidence>